<evidence type="ECO:0000256" key="1">
    <source>
        <dbReference type="SAM" id="MobiDB-lite"/>
    </source>
</evidence>
<name>A0AB34GU47_ESCRO</name>
<feature type="region of interest" description="Disordered" evidence="1">
    <location>
        <begin position="27"/>
        <end position="56"/>
    </location>
</feature>
<sequence>MQATRVRALVREDPTCRGATKPVRHSYWSPVLLNKRSHRNEKPAHRKEDADPANPNFNNPRCKDDCSFGPNTGHVGCEPLPLGSHICNFCK</sequence>
<accession>A0AB34GU47</accession>
<keyword evidence="3" id="KW-1185">Reference proteome</keyword>
<proteinExistence type="predicted"/>
<evidence type="ECO:0000313" key="2">
    <source>
        <dbReference type="EMBL" id="KAJ8782828.1"/>
    </source>
</evidence>
<evidence type="ECO:0000313" key="3">
    <source>
        <dbReference type="Proteomes" id="UP001159641"/>
    </source>
</evidence>
<comment type="caution">
    <text evidence="2">The sequence shown here is derived from an EMBL/GenBank/DDBJ whole genome shotgun (WGS) entry which is preliminary data.</text>
</comment>
<dbReference type="AlphaFoldDB" id="A0AB34GU47"/>
<dbReference type="Proteomes" id="UP001159641">
    <property type="component" value="Unassembled WGS sequence"/>
</dbReference>
<protein>
    <submittedName>
        <fullName evidence="2">Uncharacterized protein</fullName>
    </submittedName>
</protein>
<dbReference type="EMBL" id="JAIQCJ010002089">
    <property type="protein sequence ID" value="KAJ8782828.1"/>
    <property type="molecule type" value="Genomic_DNA"/>
</dbReference>
<reference evidence="2 3" key="1">
    <citation type="submission" date="2022-11" db="EMBL/GenBank/DDBJ databases">
        <title>Whole genome sequence of Eschrichtius robustus ER-17-0199.</title>
        <authorList>
            <person name="Bruniche-Olsen A."/>
            <person name="Black A.N."/>
            <person name="Fields C.J."/>
            <person name="Walden K."/>
            <person name="Dewoody J.A."/>
        </authorList>
    </citation>
    <scope>NUCLEOTIDE SEQUENCE [LARGE SCALE GENOMIC DNA]</scope>
    <source>
        <strain evidence="2">ER-17-0199</strain>
        <tissue evidence="2">Blubber</tissue>
    </source>
</reference>
<gene>
    <name evidence="2" type="ORF">J1605_009436</name>
</gene>
<feature type="compositionally biased region" description="Basic and acidic residues" evidence="1">
    <location>
        <begin position="40"/>
        <end position="50"/>
    </location>
</feature>
<organism evidence="2 3">
    <name type="scientific">Eschrichtius robustus</name>
    <name type="common">California gray whale</name>
    <name type="synonym">Eschrichtius gibbosus</name>
    <dbReference type="NCBI Taxonomy" id="9764"/>
    <lineage>
        <taxon>Eukaryota</taxon>
        <taxon>Metazoa</taxon>
        <taxon>Chordata</taxon>
        <taxon>Craniata</taxon>
        <taxon>Vertebrata</taxon>
        <taxon>Euteleostomi</taxon>
        <taxon>Mammalia</taxon>
        <taxon>Eutheria</taxon>
        <taxon>Laurasiatheria</taxon>
        <taxon>Artiodactyla</taxon>
        <taxon>Whippomorpha</taxon>
        <taxon>Cetacea</taxon>
        <taxon>Mysticeti</taxon>
        <taxon>Eschrichtiidae</taxon>
        <taxon>Eschrichtius</taxon>
    </lineage>
</organism>